<name>A0ABW5C476_9PROT</name>
<sequence length="191" mass="20610">MPTAAAPAETPLLIDADRSCLLIVDVQEALAPTMFDPRRVYRGGAILLRAATRLGLPLLVTEQYPKGLGRTVGELRELVPDDAVMEKLHFSCAADPAIRARVEGFGRPRVVLAGIESHICVLQTALGFKQLGYQPVVVADACASRAEGNYHAALDRLAAAGVTVATVEMVLFEWLHRAGTPEFKELSPLIR</sequence>
<dbReference type="Pfam" id="PF00857">
    <property type="entry name" value="Isochorismatase"/>
    <property type="match status" value="1"/>
</dbReference>
<dbReference type="EMBL" id="JBHUIY010000001">
    <property type="protein sequence ID" value="MFD2232179.1"/>
    <property type="molecule type" value="Genomic_DNA"/>
</dbReference>
<dbReference type="GO" id="GO:0016787">
    <property type="term" value="F:hydrolase activity"/>
    <property type="evidence" value="ECO:0007669"/>
    <property type="project" value="UniProtKB-KW"/>
</dbReference>
<reference evidence="3" key="1">
    <citation type="journal article" date="2019" name="Int. J. Syst. Evol. Microbiol.">
        <title>The Global Catalogue of Microorganisms (GCM) 10K type strain sequencing project: providing services to taxonomists for standard genome sequencing and annotation.</title>
        <authorList>
            <consortium name="The Broad Institute Genomics Platform"/>
            <consortium name="The Broad Institute Genome Sequencing Center for Infectious Disease"/>
            <person name="Wu L."/>
            <person name="Ma J."/>
        </authorList>
    </citation>
    <scope>NUCLEOTIDE SEQUENCE [LARGE SCALE GENOMIC DNA]</scope>
    <source>
        <strain evidence="3">KCTC 15012</strain>
    </source>
</reference>
<evidence type="ECO:0000313" key="3">
    <source>
        <dbReference type="Proteomes" id="UP001597296"/>
    </source>
</evidence>
<organism evidence="2 3">
    <name type="scientific">Phaeospirillum tilakii</name>
    <dbReference type="NCBI Taxonomy" id="741673"/>
    <lineage>
        <taxon>Bacteria</taxon>
        <taxon>Pseudomonadati</taxon>
        <taxon>Pseudomonadota</taxon>
        <taxon>Alphaproteobacteria</taxon>
        <taxon>Rhodospirillales</taxon>
        <taxon>Rhodospirillaceae</taxon>
        <taxon>Phaeospirillum</taxon>
    </lineage>
</organism>
<gene>
    <name evidence="2" type="ORF">ACFSNB_00010</name>
</gene>
<dbReference type="CDD" id="cd01012">
    <property type="entry name" value="YcaC_related"/>
    <property type="match status" value="1"/>
</dbReference>
<dbReference type="InterPro" id="IPR036380">
    <property type="entry name" value="Isochorismatase-like_sf"/>
</dbReference>
<dbReference type="SUPFAM" id="SSF52499">
    <property type="entry name" value="Isochorismatase-like hydrolases"/>
    <property type="match status" value="1"/>
</dbReference>
<dbReference type="InterPro" id="IPR050993">
    <property type="entry name" value="Isochorismatase_domain"/>
</dbReference>
<dbReference type="RefSeq" id="WP_377313284.1">
    <property type="nucleotide sequence ID" value="NZ_JBHUIY010000001.1"/>
</dbReference>
<evidence type="ECO:0000313" key="2">
    <source>
        <dbReference type="EMBL" id="MFD2232179.1"/>
    </source>
</evidence>
<keyword evidence="3" id="KW-1185">Reference proteome</keyword>
<protein>
    <submittedName>
        <fullName evidence="2">Hydrolase</fullName>
    </submittedName>
</protein>
<dbReference type="PANTHER" id="PTHR14119:SF3">
    <property type="entry name" value="ISOCHORISMATASE DOMAIN-CONTAINING PROTEIN 2"/>
    <property type="match status" value="1"/>
</dbReference>
<dbReference type="Proteomes" id="UP001597296">
    <property type="component" value="Unassembled WGS sequence"/>
</dbReference>
<keyword evidence="2" id="KW-0378">Hydrolase</keyword>
<dbReference type="Gene3D" id="3.40.50.850">
    <property type="entry name" value="Isochorismatase-like"/>
    <property type="match status" value="1"/>
</dbReference>
<feature type="domain" description="Isochorismatase-like" evidence="1">
    <location>
        <begin position="19"/>
        <end position="168"/>
    </location>
</feature>
<accession>A0ABW5C476</accession>
<dbReference type="PANTHER" id="PTHR14119">
    <property type="entry name" value="HYDROLASE"/>
    <property type="match status" value="1"/>
</dbReference>
<dbReference type="InterPro" id="IPR000868">
    <property type="entry name" value="Isochorismatase-like_dom"/>
</dbReference>
<evidence type="ECO:0000259" key="1">
    <source>
        <dbReference type="Pfam" id="PF00857"/>
    </source>
</evidence>
<proteinExistence type="predicted"/>
<comment type="caution">
    <text evidence="2">The sequence shown here is derived from an EMBL/GenBank/DDBJ whole genome shotgun (WGS) entry which is preliminary data.</text>
</comment>